<evidence type="ECO:0000259" key="3">
    <source>
        <dbReference type="PROSITE" id="PS01124"/>
    </source>
</evidence>
<evidence type="ECO:0000313" key="5">
    <source>
        <dbReference type="Proteomes" id="UP000479938"/>
    </source>
</evidence>
<evidence type="ECO:0000256" key="1">
    <source>
        <dbReference type="ARBA" id="ARBA00023015"/>
    </source>
</evidence>
<sequence>MKVIQHFYSAETKWIDVLVNTLGGTIEGNFLIADNEIYCGRHYILEMEERIWGIVIDISYRDNLLLEYINKKNNFIGLYFYLTDKDVNFILDNESTILGKTDCNLIVIDGALDTRYAVTQGTEVYVICIFIDKELLQEFVEKIPRLKLASKDIFDEEKNTIISMGRMGIESIDLIRDFKKIPYDNSLFELYFRALSYNLIGHFLERLLTQKIIISKVIEDDVKSILASKVYLLENVDEVFPGVEFLSHQAFMSASKYKKLFTKITGLSPGAFFYSNKLQRAKELLETGGLTVSEVADKLNYTNISYLAKRFNNKYGIFPKEYQSFL</sequence>
<evidence type="ECO:0000313" key="4">
    <source>
        <dbReference type="EMBL" id="CAA9201859.1"/>
    </source>
</evidence>
<gene>
    <name evidence="4" type="ORF">FLA105534_03805</name>
</gene>
<evidence type="ECO:0000256" key="2">
    <source>
        <dbReference type="ARBA" id="ARBA00023163"/>
    </source>
</evidence>
<protein>
    <recommendedName>
        <fullName evidence="3">HTH araC/xylS-type domain-containing protein</fullName>
    </recommendedName>
</protein>
<dbReference type="Gene3D" id="1.10.10.60">
    <property type="entry name" value="Homeodomain-like"/>
    <property type="match status" value="2"/>
</dbReference>
<dbReference type="Proteomes" id="UP000479938">
    <property type="component" value="Unassembled WGS sequence"/>
</dbReference>
<keyword evidence="2" id="KW-0804">Transcription</keyword>
<name>A0A6J4GU86_9FLAO</name>
<reference evidence="4 5" key="1">
    <citation type="submission" date="2020-02" db="EMBL/GenBank/DDBJ databases">
        <authorList>
            <person name="Criscuolo A."/>
        </authorList>
    </citation>
    <scope>NUCLEOTIDE SEQUENCE [LARGE SCALE GENOMIC DNA]</scope>
    <source>
        <strain evidence="4">CIP105534</strain>
    </source>
</reference>
<dbReference type="PROSITE" id="PS01124">
    <property type="entry name" value="HTH_ARAC_FAMILY_2"/>
    <property type="match status" value="1"/>
</dbReference>
<dbReference type="PANTHER" id="PTHR47893">
    <property type="entry name" value="REGULATORY PROTEIN PCHR"/>
    <property type="match status" value="1"/>
</dbReference>
<organism evidence="4 5">
    <name type="scientific">Flavobacterium bizetiae</name>
    <dbReference type="NCBI Taxonomy" id="2704140"/>
    <lineage>
        <taxon>Bacteria</taxon>
        <taxon>Pseudomonadati</taxon>
        <taxon>Bacteroidota</taxon>
        <taxon>Flavobacteriia</taxon>
        <taxon>Flavobacteriales</taxon>
        <taxon>Flavobacteriaceae</taxon>
        <taxon>Flavobacterium</taxon>
    </lineage>
</organism>
<dbReference type="PANTHER" id="PTHR47893:SF1">
    <property type="entry name" value="REGULATORY PROTEIN PCHR"/>
    <property type="match status" value="1"/>
</dbReference>
<dbReference type="InterPro" id="IPR053142">
    <property type="entry name" value="PchR_regulatory_protein"/>
</dbReference>
<accession>A0A6J4GU86</accession>
<keyword evidence="1" id="KW-0805">Transcription regulation</keyword>
<dbReference type="SUPFAM" id="SSF46689">
    <property type="entry name" value="Homeodomain-like"/>
    <property type="match status" value="1"/>
</dbReference>
<dbReference type="SMART" id="SM00342">
    <property type="entry name" value="HTH_ARAC"/>
    <property type="match status" value="1"/>
</dbReference>
<dbReference type="RefSeq" id="WP_173972315.1">
    <property type="nucleotide sequence ID" value="NZ_CADCSU010000137.1"/>
</dbReference>
<dbReference type="EMBL" id="CADCSU010000137">
    <property type="protein sequence ID" value="CAA9201859.1"/>
    <property type="molecule type" value="Genomic_DNA"/>
</dbReference>
<dbReference type="InterPro" id="IPR018060">
    <property type="entry name" value="HTH_AraC"/>
</dbReference>
<proteinExistence type="predicted"/>
<dbReference type="GO" id="GO:0003700">
    <property type="term" value="F:DNA-binding transcription factor activity"/>
    <property type="evidence" value="ECO:0007669"/>
    <property type="project" value="InterPro"/>
</dbReference>
<dbReference type="Pfam" id="PF12833">
    <property type="entry name" value="HTH_18"/>
    <property type="match status" value="1"/>
</dbReference>
<feature type="domain" description="HTH araC/xylS-type" evidence="3">
    <location>
        <begin position="226"/>
        <end position="325"/>
    </location>
</feature>
<dbReference type="AlphaFoldDB" id="A0A6J4GU86"/>
<dbReference type="GO" id="GO:0043565">
    <property type="term" value="F:sequence-specific DNA binding"/>
    <property type="evidence" value="ECO:0007669"/>
    <property type="project" value="InterPro"/>
</dbReference>
<keyword evidence="5" id="KW-1185">Reference proteome</keyword>
<dbReference type="InterPro" id="IPR009057">
    <property type="entry name" value="Homeodomain-like_sf"/>
</dbReference>